<accession>A0A4Y9ZC47</accession>
<evidence type="ECO:0000256" key="3">
    <source>
        <dbReference type="ARBA" id="ARBA00022723"/>
    </source>
</evidence>
<dbReference type="STRING" id="205917.A0A4Y9ZC47"/>
<dbReference type="EMBL" id="SEOQ01000073">
    <property type="protein sequence ID" value="TFY70969.1"/>
    <property type="molecule type" value="Genomic_DNA"/>
</dbReference>
<dbReference type="InterPro" id="IPR051013">
    <property type="entry name" value="MBL_superfamily_lactonases"/>
</dbReference>
<name>A0A4Y9ZC47_9AGAM</name>
<dbReference type="Pfam" id="PF00753">
    <property type="entry name" value="Lactamase_B"/>
    <property type="match status" value="1"/>
</dbReference>
<dbReference type="OrthoDB" id="10250730at2759"/>
<dbReference type="GO" id="GO:0016787">
    <property type="term" value="F:hydrolase activity"/>
    <property type="evidence" value="ECO:0007669"/>
    <property type="project" value="UniProtKB-KW"/>
</dbReference>
<dbReference type="InterPro" id="IPR001279">
    <property type="entry name" value="Metallo-B-lactamas"/>
</dbReference>
<dbReference type="PANTHER" id="PTHR42978:SF2">
    <property type="entry name" value="102 KBASES UNSTABLE REGION: FROM 1 TO 119443"/>
    <property type="match status" value="1"/>
</dbReference>
<dbReference type="PANTHER" id="PTHR42978">
    <property type="entry name" value="QUORUM-QUENCHING LACTONASE YTNP-RELATED-RELATED"/>
    <property type="match status" value="1"/>
</dbReference>
<feature type="domain" description="Metallo-beta-lactamase" evidence="6">
    <location>
        <begin position="46"/>
        <end position="281"/>
    </location>
</feature>
<reference evidence="7 8" key="1">
    <citation type="submission" date="2019-02" db="EMBL/GenBank/DDBJ databases">
        <title>Genome sequencing of the rare red list fungi Dentipellis fragilis.</title>
        <authorList>
            <person name="Buettner E."/>
            <person name="Kellner H."/>
        </authorList>
    </citation>
    <scope>NUCLEOTIDE SEQUENCE [LARGE SCALE GENOMIC DNA]</scope>
    <source>
        <strain evidence="7 8">DSM 105465</strain>
    </source>
</reference>
<comment type="cofactor">
    <cofactor evidence="1">
        <name>Zn(2+)</name>
        <dbReference type="ChEBI" id="CHEBI:29105"/>
    </cofactor>
</comment>
<comment type="caution">
    <text evidence="7">The sequence shown here is derived from an EMBL/GenBank/DDBJ whole genome shotgun (WGS) entry which is preliminary data.</text>
</comment>
<evidence type="ECO:0000256" key="2">
    <source>
        <dbReference type="ARBA" id="ARBA00007749"/>
    </source>
</evidence>
<protein>
    <recommendedName>
        <fullName evidence="6">Metallo-beta-lactamase domain-containing protein</fullName>
    </recommendedName>
</protein>
<evidence type="ECO:0000259" key="6">
    <source>
        <dbReference type="SMART" id="SM00849"/>
    </source>
</evidence>
<dbReference type="Proteomes" id="UP000298327">
    <property type="component" value="Unassembled WGS sequence"/>
</dbReference>
<proteinExistence type="inferred from homology"/>
<evidence type="ECO:0000313" key="8">
    <source>
        <dbReference type="Proteomes" id="UP000298327"/>
    </source>
</evidence>
<keyword evidence="4" id="KW-0378">Hydrolase</keyword>
<dbReference type="GO" id="GO:0046872">
    <property type="term" value="F:metal ion binding"/>
    <property type="evidence" value="ECO:0007669"/>
    <property type="project" value="UniProtKB-KW"/>
</dbReference>
<organism evidence="7 8">
    <name type="scientific">Dentipellis fragilis</name>
    <dbReference type="NCBI Taxonomy" id="205917"/>
    <lineage>
        <taxon>Eukaryota</taxon>
        <taxon>Fungi</taxon>
        <taxon>Dikarya</taxon>
        <taxon>Basidiomycota</taxon>
        <taxon>Agaricomycotina</taxon>
        <taxon>Agaricomycetes</taxon>
        <taxon>Russulales</taxon>
        <taxon>Hericiaceae</taxon>
        <taxon>Dentipellis</taxon>
    </lineage>
</organism>
<dbReference type="CDD" id="cd07730">
    <property type="entry name" value="metallo-hydrolase-like_MBL-fold"/>
    <property type="match status" value="1"/>
</dbReference>
<gene>
    <name evidence="7" type="ORF">EVG20_g2033</name>
</gene>
<dbReference type="InterPro" id="IPR036866">
    <property type="entry name" value="RibonucZ/Hydroxyglut_hydro"/>
</dbReference>
<keyword evidence="3" id="KW-0479">Metal-binding</keyword>
<dbReference type="Gene3D" id="3.60.15.10">
    <property type="entry name" value="Ribonuclease Z/Hydroxyacylglutathione hydrolase-like"/>
    <property type="match status" value="1"/>
</dbReference>
<comment type="similarity">
    <text evidence="2">Belongs to the metallo-beta-lactamase superfamily.</text>
</comment>
<keyword evidence="5" id="KW-0862">Zinc</keyword>
<dbReference type="SUPFAM" id="SSF56281">
    <property type="entry name" value="Metallo-hydrolase/oxidoreductase"/>
    <property type="match status" value="1"/>
</dbReference>
<dbReference type="AlphaFoldDB" id="A0A4Y9ZC47"/>
<evidence type="ECO:0000256" key="1">
    <source>
        <dbReference type="ARBA" id="ARBA00001947"/>
    </source>
</evidence>
<keyword evidence="8" id="KW-1185">Reference proteome</keyword>
<dbReference type="SMART" id="SM00849">
    <property type="entry name" value="Lactamase_B"/>
    <property type="match status" value="1"/>
</dbReference>
<evidence type="ECO:0000256" key="5">
    <source>
        <dbReference type="ARBA" id="ARBA00022833"/>
    </source>
</evidence>
<evidence type="ECO:0000313" key="7">
    <source>
        <dbReference type="EMBL" id="TFY70969.1"/>
    </source>
</evidence>
<evidence type="ECO:0000256" key="4">
    <source>
        <dbReference type="ARBA" id="ARBA00022801"/>
    </source>
</evidence>
<sequence length="303" mass="33469">MSSSLPPPGVNQPYFTVSALEGGRVTIPAPLFIDPCPDDVKTLPLPATPFLLRHSVTKQNILFDLGIRKDYENLPPVTAERANTLFQPIDMAQDVVDSLAKGGLKPSDISHVFLSHIHWDHIGDPALFPYSTFVIGDGAVPLLEKGYPHDPNSIFASDLVPFERTIVLKTSGPGWKPVGPFPRAVDYYGDGSLYIVDAAGHMPGHYNFLLRTSPDGGWMYLGGDTCHDWRILTGELSVAEHHDPSTGKVFCIHTDKQTAEEHIRRVRSLLENPRVRVTIAHNGIWFEENKGGPMFWPGAFESL</sequence>